<comment type="similarity">
    <text evidence="1">Belongs to the ROK (NagC/XylR) family.</text>
</comment>
<gene>
    <name evidence="2" type="ORF">X929_07345</name>
</gene>
<evidence type="ECO:0000256" key="1">
    <source>
        <dbReference type="ARBA" id="ARBA00006479"/>
    </source>
</evidence>
<name>A0A2K1NY08_9BACT</name>
<dbReference type="Gene3D" id="3.30.420.40">
    <property type="match status" value="2"/>
</dbReference>
<keyword evidence="2" id="KW-0418">Kinase</keyword>
<dbReference type="Proteomes" id="UP000236434">
    <property type="component" value="Unassembled WGS sequence"/>
</dbReference>
<accession>A0A2K1NY08</accession>
<keyword evidence="2" id="KW-0808">Transferase</keyword>
<dbReference type="SUPFAM" id="SSF53067">
    <property type="entry name" value="Actin-like ATPase domain"/>
    <property type="match status" value="1"/>
</dbReference>
<dbReference type="CDD" id="cd24064">
    <property type="entry name" value="ASKHA_NBD_ROK_TmGLK-like"/>
    <property type="match status" value="1"/>
</dbReference>
<dbReference type="RefSeq" id="WP_103067333.1">
    <property type="nucleotide sequence ID" value="NZ_AZRL01000021.1"/>
</dbReference>
<evidence type="ECO:0000313" key="2">
    <source>
        <dbReference type="EMBL" id="PNR95420.1"/>
    </source>
</evidence>
<dbReference type="PROSITE" id="PS01125">
    <property type="entry name" value="ROK"/>
    <property type="match status" value="1"/>
</dbReference>
<sequence>MLVVGIDLGGTEIKAGLVDEKKGIIKKISRPTEVEKGNAQVIANITKTVRDLTENTEFSAIGIGSPGSIDRKNGIVRFSPNFPNWRNFELVRLIKENINVDVFLENDANAFALGEWYFGKAKGLHDFIALTIGTGIGSGVVCNNTFLTGKDGLAPELGHVVVVPNGPQCGCGNRGCVEATSSAKYIALEARNLLDRYPNSLVLKLAGKKEKIESKHVFQAYEKNDPLASVVCNFAIDALARAIGGYVHALNPEKIIIGGGLSRAGDTLFVPLREMTKKYVMSSFADTYTIEQSSLVEDAGILGAASAAFYAEENPYSL</sequence>
<dbReference type="Pfam" id="PF00480">
    <property type="entry name" value="ROK"/>
    <property type="match status" value="1"/>
</dbReference>
<dbReference type="InterPro" id="IPR043129">
    <property type="entry name" value="ATPase_NBD"/>
</dbReference>
<dbReference type="InterPro" id="IPR049874">
    <property type="entry name" value="ROK_cs"/>
</dbReference>
<dbReference type="AlphaFoldDB" id="A0A2K1NY08"/>
<dbReference type="EMBL" id="AZRL01000021">
    <property type="protein sequence ID" value="PNR95420.1"/>
    <property type="molecule type" value="Genomic_DNA"/>
</dbReference>
<dbReference type="PANTHER" id="PTHR18964">
    <property type="entry name" value="ROK (REPRESSOR, ORF, KINASE) FAMILY"/>
    <property type="match status" value="1"/>
</dbReference>
<dbReference type="OrthoDB" id="9810372at2"/>
<organism evidence="2 3">
    <name type="scientific">Petrotoga olearia DSM 13574</name>
    <dbReference type="NCBI Taxonomy" id="1122955"/>
    <lineage>
        <taxon>Bacteria</taxon>
        <taxon>Thermotogati</taxon>
        <taxon>Thermotogota</taxon>
        <taxon>Thermotogae</taxon>
        <taxon>Petrotogales</taxon>
        <taxon>Petrotogaceae</taxon>
        <taxon>Petrotoga</taxon>
    </lineage>
</organism>
<evidence type="ECO:0000313" key="3">
    <source>
        <dbReference type="Proteomes" id="UP000236434"/>
    </source>
</evidence>
<proteinExistence type="inferred from homology"/>
<reference evidence="2 3" key="1">
    <citation type="submission" date="2013-12" db="EMBL/GenBank/DDBJ databases">
        <title>Comparative genomics of Petrotoga isolates.</title>
        <authorList>
            <person name="Nesbo C.L."/>
            <person name="Charchuk R."/>
            <person name="Chow K."/>
        </authorList>
    </citation>
    <scope>NUCLEOTIDE SEQUENCE [LARGE SCALE GENOMIC DNA]</scope>
    <source>
        <strain evidence="2 3">DSM 13574</strain>
    </source>
</reference>
<comment type="caution">
    <text evidence="2">The sequence shown here is derived from an EMBL/GenBank/DDBJ whole genome shotgun (WGS) entry which is preliminary data.</text>
</comment>
<dbReference type="GO" id="GO:0016301">
    <property type="term" value="F:kinase activity"/>
    <property type="evidence" value="ECO:0007669"/>
    <property type="project" value="UniProtKB-KW"/>
</dbReference>
<protein>
    <submittedName>
        <fullName evidence="2">Glucokinase</fullName>
    </submittedName>
</protein>
<dbReference type="InterPro" id="IPR000600">
    <property type="entry name" value="ROK"/>
</dbReference>
<dbReference type="PANTHER" id="PTHR18964:SF149">
    <property type="entry name" value="BIFUNCTIONAL UDP-N-ACETYLGLUCOSAMINE 2-EPIMERASE_N-ACETYLMANNOSAMINE KINASE"/>
    <property type="match status" value="1"/>
</dbReference>